<comment type="caution">
    <text evidence="3">The sequence shown here is derived from an EMBL/GenBank/DDBJ whole genome shotgun (WGS) entry which is preliminary data.</text>
</comment>
<accession>A0A1U7GW75</accession>
<feature type="transmembrane region" description="Helical" evidence="2">
    <location>
        <begin position="62"/>
        <end position="83"/>
    </location>
</feature>
<dbReference type="AlphaFoldDB" id="A0A1U7GW75"/>
<keyword evidence="2" id="KW-0472">Membrane</keyword>
<dbReference type="OrthoDB" id="467509at2"/>
<keyword evidence="2" id="KW-0812">Transmembrane</keyword>
<dbReference type="PANTHER" id="PTHR34575:SF1">
    <property type="entry name" value="PROTEIN PAM68, CHLOROPLASTIC"/>
    <property type="match status" value="1"/>
</dbReference>
<dbReference type="EMBL" id="MRCA01000011">
    <property type="protein sequence ID" value="OKH12435.1"/>
    <property type="molecule type" value="Genomic_DNA"/>
</dbReference>
<dbReference type="Pfam" id="PF11947">
    <property type="entry name" value="DUF3464"/>
    <property type="match status" value="1"/>
</dbReference>
<reference evidence="3 4" key="1">
    <citation type="submission" date="2016-11" db="EMBL/GenBank/DDBJ databases">
        <title>Draft Genome Sequences of Nine Cyanobacterial Strains from Diverse Habitats.</title>
        <authorList>
            <person name="Zhu T."/>
            <person name="Hou S."/>
            <person name="Lu X."/>
            <person name="Hess W.R."/>
        </authorList>
    </citation>
    <scope>NUCLEOTIDE SEQUENCE [LARGE SCALE GENOMIC DNA]</scope>
    <source>
        <strain evidence="3 4">NIES-592</strain>
    </source>
</reference>
<dbReference type="RefSeq" id="WP_073556495.1">
    <property type="nucleotide sequence ID" value="NZ_MRCA01000011.1"/>
</dbReference>
<name>A0A1U7GW75_9CYAN</name>
<keyword evidence="4" id="KW-1185">Reference proteome</keyword>
<feature type="transmembrane region" description="Helical" evidence="2">
    <location>
        <begin position="95"/>
        <end position="116"/>
    </location>
</feature>
<evidence type="ECO:0000313" key="4">
    <source>
        <dbReference type="Proteomes" id="UP000186391"/>
    </source>
</evidence>
<proteinExistence type="predicted"/>
<dbReference type="Proteomes" id="UP000186391">
    <property type="component" value="Unassembled WGS sequence"/>
</dbReference>
<evidence type="ECO:0000313" key="3">
    <source>
        <dbReference type="EMBL" id="OKH12435.1"/>
    </source>
</evidence>
<gene>
    <name evidence="3" type="ORF">NIES592_18155</name>
</gene>
<organism evidence="3 4">
    <name type="scientific">Fischerella major NIES-592</name>
    <dbReference type="NCBI Taxonomy" id="210994"/>
    <lineage>
        <taxon>Bacteria</taxon>
        <taxon>Bacillati</taxon>
        <taxon>Cyanobacteriota</taxon>
        <taxon>Cyanophyceae</taxon>
        <taxon>Nostocales</taxon>
        <taxon>Hapalosiphonaceae</taxon>
        <taxon>Fischerella</taxon>
    </lineage>
</organism>
<feature type="compositionally biased region" description="Basic and acidic residues" evidence="1">
    <location>
        <begin position="1"/>
        <end position="24"/>
    </location>
</feature>
<evidence type="ECO:0008006" key="5">
    <source>
        <dbReference type="Google" id="ProtNLM"/>
    </source>
</evidence>
<sequence length="154" mass="17223">MSAESDRLPFEPNKKRQKPAKAESKPPIVKQESVKKEKKKPRYRKEEVAIPQVVSQRMMRRIAGFAGVPTSLGIMTLVVSYFLLVNTDIKLPPVAVLLVNMGFFGLGVLGISYGVLSASWDEDRAGTLLGWSDFTVNLGRMVSAWRESRQKKNT</sequence>
<dbReference type="InterPro" id="IPR021855">
    <property type="entry name" value="PAM68-like"/>
</dbReference>
<evidence type="ECO:0000256" key="2">
    <source>
        <dbReference type="SAM" id="Phobius"/>
    </source>
</evidence>
<protein>
    <recommendedName>
        <fullName evidence="5">DUF3464 domain-containing protein</fullName>
    </recommendedName>
</protein>
<keyword evidence="2" id="KW-1133">Transmembrane helix</keyword>
<feature type="region of interest" description="Disordered" evidence="1">
    <location>
        <begin position="1"/>
        <end position="41"/>
    </location>
</feature>
<evidence type="ECO:0000256" key="1">
    <source>
        <dbReference type="SAM" id="MobiDB-lite"/>
    </source>
</evidence>
<dbReference type="PANTHER" id="PTHR34575">
    <property type="entry name" value="PROTEIN PAM68, CHLOROPLASTIC"/>
    <property type="match status" value="1"/>
</dbReference>